<dbReference type="Gene3D" id="3.90.1440.10">
    <property type="entry name" value="SecA, preprotein cross-linking domain"/>
    <property type="match status" value="1"/>
</dbReference>
<keyword evidence="14 15" id="KW-0472">Membrane</keyword>
<dbReference type="SUPFAM" id="SSF81886">
    <property type="entry name" value="Helical scaffold and wing domains of SecA"/>
    <property type="match status" value="1"/>
</dbReference>
<dbReference type="SMART" id="SM00958">
    <property type="entry name" value="SecA_PP_bind"/>
    <property type="match status" value="1"/>
</dbReference>
<dbReference type="NCBIfam" id="NF009538">
    <property type="entry name" value="PRK12904.1"/>
    <property type="match status" value="1"/>
</dbReference>
<feature type="compositionally biased region" description="Low complexity" evidence="17">
    <location>
        <begin position="912"/>
        <end position="923"/>
    </location>
</feature>
<evidence type="ECO:0000256" key="5">
    <source>
        <dbReference type="ARBA" id="ARBA00022475"/>
    </source>
</evidence>
<dbReference type="InterPro" id="IPR011116">
    <property type="entry name" value="SecA_Wing/Scaffold"/>
</dbReference>
<protein>
    <recommendedName>
        <fullName evidence="15 16">Protein translocase subunit SecA</fullName>
        <ecNumber evidence="15">7.4.2.8</ecNumber>
    </recommendedName>
</protein>
<evidence type="ECO:0000256" key="1">
    <source>
        <dbReference type="ARBA" id="ARBA00001947"/>
    </source>
</evidence>
<dbReference type="SUPFAM" id="SSF103642">
    <property type="entry name" value="Sec-C motif"/>
    <property type="match status" value="1"/>
</dbReference>
<dbReference type="InterPro" id="IPR011130">
    <property type="entry name" value="SecA_preprotein_X-link_dom"/>
</dbReference>
<dbReference type="InterPro" id="IPR044722">
    <property type="entry name" value="SecA_SF2_C"/>
</dbReference>
<feature type="domain" description="Helicase C-terminal" evidence="19">
    <location>
        <begin position="413"/>
        <end position="618"/>
    </location>
</feature>
<evidence type="ECO:0000256" key="2">
    <source>
        <dbReference type="ARBA" id="ARBA00004170"/>
    </source>
</evidence>
<evidence type="ECO:0000256" key="14">
    <source>
        <dbReference type="ARBA" id="ARBA00023136"/>
    </source>
</evidence>
<evidence type="ECO:0000256" key="13">
    <source>
        <dbReference type="ARBA" id="ARBA00023010"/>
    </source>
</evidence>
<dbReference type="InterPro" id="IPR004027">
    <property type="entry name" value="SEC_C_motif"/>
</dbReference>
<comment type="cofactor">
    <cofactor evidence="1">
        <name>Zn(2+)</name>
        <dbReference type="ChEBI" id="CHEBI:29105"/>
    </cofactor>
</comment>
<sequence>MVLNRLLRAGEARTVRRLGAIADYVDTFADEVEALSDDELRAKTQEFKDRYAEGESLDDMLGEAFAVVREGASRTLGQRHFRVQLMGGAALHLGNVAEMKTGEGKTLVSTLPAYLNAIAGEGVHVVTTNDYLARRDSEWMGRVHRFLGLEVGAIYAEMPPDERRGAYLADITYGTNNEFGFDYLRDNMAWAKAECVQRGHAFAIVDEVDSILIDEARTPLIISGPAEQSARWYTEFARLAPKMTKDDHYEIDERKKTVGVTEEGVAFIEDQLGIENLYEAANTPLVGYLNNAIKVKELFLKDKDYIVRDGEVLIVDEFTGRVLAGRRYNEGLHQAIEAKEAVEIKQENQTLATITLQNYFRLYEKLSGMTGTAQTEAAELSKTYKLGVVTIPTNKPPLRVDQPDLVYKTEAAKFEAVADDVAEHYERGQPVLIGTTSVERSEYLAKLLTQRGVEHSVLNAKFHEQEAGIIAQAGRRQAVTVATNMAGRGTDIVLGGNPDFIADLQLRAKGLDPVDTREQYEAAWDDTLDQVKGEVSREAELVKKAGGLYVLGTERHESRRIDNQLRGRSGRQGDPGESRFYLSLGDELMRRFNGAMVETIMTRFNLPEDMPIEAKMVSRAIRSAQTQVEQQNFEIRKDILEYDEVMNQQRTVIYAERHRVLEGENLAEQMQNMIVDVVTAYVDGATSEGYSEDWDLEKLWTGLGQLYPVGVRWEDVVEENDDIDRDVLVDILTEDALDAYQRREDEIDGIVPEGGMRELERQVILSVLDRKWREHLYEMDYLKQGIGLRAMAQRDPKIEYKREGFEMFSAMMEGIREESVGFLFNLTIQVEEIAPVDAVPGANPQTETAMQPVIRPEDPDPRRLSTAGAAPVGMPPTRPVAPAAGGPVPPQGQGQGRPMMVPPNARRPGFEPTAAIPTAQGQQPAPPAPTTAPTDRPSQPGTNGAGHPGAGQRGAPTGRRGRQGPPRGPQPGQAPPPQDAPTSAGPAMSQLGGAPAPNAFRSAGLGGQRPQQLNYSGPDEDGQAAPAGGNGGAGRRPANPQQARRADTPSRNAPCPCGSGRKYKQCHGAPARG</sequence>
<dbReference type="NCBIfam" id="TIGR00963">
    <property type="entry name" value="secA"/>
    <property type="match status" value="1"/>
</dbReference>
<dbReference type="Pfam" id="PF02810">
    <property type="entry name" value="SEC-C"/>
    <property type="match status" value="1"/>
</dbReference>
<evidence type="ECO:0000259" key="19">
    <source>
        <dbReference type="PROSITE" id="PS51194"/>
    </source>
</evidence>
<feature type="binding site" evidence="15">
    <location>
        <position position="84"/>
    </location>
    <ligand>
        <name>ATP</name>
        <dbReference type="ChEBI" id="CHEBI:30616"/>
    </ligand>
</feature>
<evidence type="ECO:0000256" key="15">
    <source>
        <dbReference type="HAMAP-Rule" id="MF_01382"/>
    </source>
</evidence>
<feature type="domain" description="Helicase ATP-binding" evidence="18">
    <location>
        <begin position="86"/>
        <end position="244"/>
    </location>
</feature>
<dbReference type="RefSeq" id="WP_230739527.1">
    <property type="nucleotide sequence ID" value="NZ_JAJNDB010000008.1"/>
</dbReference>
<dbReference type="EC" id="7.4.2.8" evidence="15"/>
<evidence type="ECO:0000259" key="18">
    <source>
        <dbReference type="PROSITE" id="PS51192"/>
    </source>
</evidence>
<dbReference type="Pfam" id="PF07516">
    <property type="entry name" value="SecA_SW"/>
    <property type="match status" value="1"/>
</dbReference>
<keyword evidence="6 15" id="KW-0963">Cytoplasm</keyword>
<dbReference type="InterPro" id="IPR000185">
    <property type="entry name" value="SecA"/>
</dbReference>
<comment type="caution">
    <text evidence="21">The sequence shown here is derived from an EMBL/GenBank/DDBJ whole genome shotgun (WGS) entry which is preliminary data.</text>
</comment>
<evidence type="ECO:0000256" key="16">
    <source>
        <dbReference type="RuleBase" id="RU003874"/>
    </source>
</evidence>
<proteinExistence type="inferred from homology"/>
<feature type="binding site" evidence="15">
    <location>
        <begin position="102"/>
        <end position="106"/>
    </location>
    <ligand>
        <name>ATP</name>
        <dbReference type="ChEBI" id="CHEBI:30616"/>
    </ligand>
</feature>
<evidence type="ECO:0000256" key="8">
    <source>
        <dbReference type="ARBA" id="ARBA00022741"/>
    </source>
</evidence>
<comment type="function">
    <text evidence="15">Part of the Sec protein translocase complex. Interacts with the SecYEG preprotein conducting channel. Has a central role in coupling the hydrolysis of ATP to the transfer of proteins into and across the cell membrane, serving as an ATP-driven molecular motor driving the stepwise translocation of polypeptide chains across the membrane.</text>
</comment>
<evidence type="ECO:0000256" key="10">
    <source>
        <dbReference type="ARBA" id="ARBA00022840"/>
    </source>
</evidence>
<evidence type="ECO:0000256" key="11">
    <source>
        <dbReference type="ARBA" id="ARBA00022927"/>
    </source>
</evidence>
<dbReference type="EMBL" id="JAJNDB010000008">
    <property type="protein sequence ID" value="MCD2197465.1"/>
    <property type="molecule type" value="Genomic_DNA"/>
</dbReference>
<dbReference type="InterPro" id="IPR020937">
    <property type="entry name" value="SecA_CS"/>
</dbReference>
<keyword evidence="7" id="KW-0479">Metal-binding</keyword>
<evidence type="ECO:0000256" key="7">
    <source>
        <dbReference type="ARBA" id="ARBA00022723"/>
    </source>
</evidence>
<dbReference type="PROSITE" id="PS51194">
    <property type="entry name" value="HELICASE_CTER"/>
    <property type="match status" value="1"/>
</dbReference>
<keyword evidence="4 15" id="KW-0813">Transport</keyword>
<dbReference type="Pfam" id="PF21090">
    <property type="entry name" value="P-loop_SecA"/>
    <property type="match status" value="1"/>
</dbReference>
<dbReference type="PROSITE" id="PS51196">
    <property type="entry name" value="SECA_MOTOR_DEAD"/>
    <property type="match status" value="1"/>
</dbReference>
<comment type="subunit">
    <text evidence="15">Monomer and homodimer. Part of the essential Sec protein translocation apparatus which comprises SecA, SecYEG and auxiliary proteins SecDF. Other proteins may also be involved.</text>
</comment>
<dbReference type="SUPFAM" id="SSF52540">
    <property type="entry name" value="P-loop containing nucleoside triphosphate hydrolases"/>
    <property type="match status" value="2"/>
</dbReference>
<dbReference type="InterPro" id="IPR036670">
    <property type="entry name" value="SecA_X-link_sf"/>
</dbReference>
<keyword evidence="13 15" id="KW-0811">Translocation</keyword>
<keyword evidence="5 15" id="KW-1003">Cell membrane</keyword>
<dbReference type="HAMAP" id="MF_01382">
    <property type="entry name" value="SecA"/>
    <property type="match status" value="1"/>
</dbReference>
<dbReference type="CDD" id="cd18803">
    <property type="entry name" value="SF2_C_secA"/>
    <property type="match status" value="1"/>
</dbReference>
<evidence type="ECO:0000256" key="9">
    <source>
        <dbReference type="ARBA" id="ARBA00022833"/>
    </source>
</evidence>
<comment type="similarity">
    <text evidence="3 15 16">Belongs to the SecA family.</text>
</comment>
<comment type="catalytic activity">
    <reaction evidence="15">
        <text>ATP + H2O + cellular proteinSide 1 = ADP + phosphate + cellular proteinSide 2.</text>
        <dbReference type="EC" id="7.4.2.8"/>
    </reaction>
</comment>
<dbReference type="PROSITE" id="PS51192">
    <property type="entry name" value="HELICASE_ATP_BIND_1"/>
    <property type="match status" value="1"/>
</dbReference>
<dbReference type="PROSITE" id="PS01312">
    <property type="entry name" value="SECA"/>
    <property type="match status" value="1"/>
</dbReference>
<feature type="compositionally biased region" description="Gly residues" evidence="17">
    <location>
        <begin position="943"/>
        <end position="952"/>
    </location>
</feature>
<keyword evidence="8 15" id="KW-0547">Nucleotide-binding</keyword>
<evidence type="ECO:0000256" key="4">
    <source>
        <dbReference type="ARBA" id="ARBA00022448"/>
    </source>
</evidence>
<dbReference type="PRINTS" id="PR00906">
    <property type="entry name" value="SECA"/>
</dbReference>
<dbReference type="SUPFAM" id="SSF81767">
    <property type="entry name" value="Pre-protein crosslinking domain of SecA"/>
    <property type="match status" value="1"/>
</dbReference>
<comment type="subcellular location">
    <subcellularLocation>
        <location evidence="15">Cell membrane</location>
        <topology evidence="15">Peripheral membrane protein</topology>
        <orientation evidence="15">Cytoplasmic side</orientation>
    </subcellularLocation>
    <subcellularLocation>
        <location evidence="15">Cytoplasm</location>
    </subcellularLocation>
    <subcellularLocation>
        <location evidence="2">Membrane</location>
        <topology evidence="2">Peripheral membrane protein</topology>
    </subcellularLocation>
    <text evidence="15">Distribution is 50-50.</text>
</comment>
<organism evidence="21 22">
    <name type="scientific">Actinomycetospora endophytica</name>
    <dbReference type="NCBI Taxonomy" id="2291215"/>
    <lineage>
        <taxon>Bacteria</taxon>
        <taxon>Bacillati</taxon>
        <taxon>Actinomycetota</taxon>
        <taxon>Actinomycetes</taxon>
        <taxon>Pseudonocardiales</taxon>
        <taxon>Pseudonocardiaceae</taxon>
        <taxon>Actinomycetospora</taxon>
    </lineage>
</organism>
<dbReference type="SMART" id="SM00957">
    <property type="entry name" value="SecA_DEAD"/>
    <property type="match status" value="1"/>
</dbReference>
<feature type="binding site" evidence="15">
    <location>
        <position position="491"/>
    </location>
    <ligand>
        <name>ATP</name>
        <dbReference type="ChEBI" id="CHEBI:30616"/>
    </ligand>
</feature>
<keyword evidence="9" id="KW-0862">Zinc</keyword>
<accession>A0ABS8PIY7</accession>
<dbReference type="Gene3D" id="3.40.50.300">
    <property type="entry name" value="P-loop containing nucleotide triphosphate hydrolases"/>
    <property type="match status" value="2"/>
</dbReference>
<evidence type="ECO:0000259" key="20">
    <source>
        <dbReference type="PROSITE" id="PS51196"/>
    </source>
</evidence>
<dbReference type="PANTHER" id="PTHR30612">
    <property type="entry name" value="SECA INNER MEMBRANE COMPONENT OF SEC PROTEIN SECRETION SYSTEM"/>
    <property type="match status" value="1"/>
</dbReference>
<dbReference type="InterPro" id="IPR014001">
    <property type="entry name" value="Helicase_ATP-bd"/>
</dbReference>
<dbReference type="Gene3D" id="3.10.450.50">
    <property type="match status" value="1"/>
</dbReference>
<dbReference type="InterPro" id="IPR001650">
    <property type="entry name" value="Helicase_C-like"/>
</dbReference>
<dbReference type="CDD" id="cd17928">
    <property type="entry name" value="DEXDc_SecA"/>
    <property type="match status" value="1"/>
</dbReference>
<dbReference type="InterPro" id="IPR014018">
    <property type="entry name" value="SecA_motor_DEAD"/>
</dbReference>
<dbReference type="InterPro" id="IPR036266">
    <property type="entry name" value="SecA_Wing/Scaffold_sf"/>
</dbReference>
<dbReference type="Proteomes" id="UP001199469">
    <property type="component" value="Unassembled WGS sequence"/>
</dbReference>
<feature type="region of interest" description="Disordered" evidence="17">
    <location>
        <begin position="839"/>
        <end position="1073"/>
    </location>
</feature>
<feature type="compositionally biased region" description="Pro residues" evidence="17">
    <location>
        <begin position="966"/>
        <end position="979"/>
    </location>
</feature>
<evidence type="ECO:0000256" key="12">
    <source>
        <dbReference type="ARBA" id="ARBA00022967"/>
    </source>
</evidence>
<dbReference type="InterPro" id="IPR011115">
    <property type="entry name" value="SecA_DEAD"/>
</dbReference>
<keyword evidence="12 15" id="KW-1278">Translocase</keyword>
<dbReference type="Pfam" id="PF01043">
    <property type="entry name" value="SecA_PP_bind"/>
    <property type="match status" value="1"/>
</dbReference>
<gene>
    <name evidence="15 21" type="primary">secA</name>
    <name evidence="21" type="ORF">LQ327_29250</name>
</gene>
<reference evidence="21 22" key="1">
    <citation type="submission" date="2021-11" db="EMBL/GenBank/DDBJ databases">
        <title>Draft genome sequence of Actinomycetospora sp. SF1 isolated from the rhizosphere soil.</title>
        <authorList>
            <person name="Duangmal K."/>
            <person name="Chantavorakit T."/>
        </authorList>
    </citation>
    <scope>NUCLEOTIDE SEQUENCE [LARGE SCALE GENOMIC DNA]</scope>
    <source>
        <strain evidence="21 22">TBRC 5722</strain>
    </source>
</reference>
<dbReference type="PANTHER" id="PTHR30612:SF0">
    <property type="entry name" value="CHLOROPLAST PROTEIN-TRANSPORTING ATPASE"/>
    <property type="match status" value="1"/>
</dbReference>
<evidence type="ECO:0000256" key="3">
    <source>
        <dbReference type="ARBA" id="ARBA00007650"/>
    </source>
</evidence>
<keyword evidence="10 15" id="KW-0067">ATP-binding</keyword>
<keyword evidence="22" id="KW-1185">Reference proteome</keyword>
<keyword evidence="11 15" id="KW-0653">Protein transport</keyword>
<feature type="domain" description="SecA family profile" evidence="20">
    <location>
        <begin position="1"/>
        <end position="613"/>
    </location>
</feature>
<evidence type="ECO:0000313" key="22">
    <source>
        <dbReference type="Proteomes" id="UP001199469"/>
    </source>
</evidence>
<dbReference type="Gene3D" id="1.10.3060.10">
    <property type="entry name" value="Helical scaffold and wing domains of SecA"/>
    <property type="match status" value="1"/>
</dbReference>
<name>A0ABS8PIY7_9PSEU</name>
<dbReference type="InterPro" id="IPR027417">
    <property type="entry name" value="P-loop_NTPase"/>
</dbReference>
<dbReference type="Pfam" id="PF07517">
    <property type="entry name" value="SecA_DEAD"/>
    <property type="match status" value="1"/>
</dbReference>
<evidence type="ECO:0000313" key="21">
    <source>
        <dbReference type="EMBL" id="MCD2197465.1"/>
    </source>
</evidence>
<evidence type="ECO:0000256" key="6">
    <source>
        <dbReference type="ARBA" id="ARBA00022490"/>
    </source>
</evidence>
<evidence type="ECO:0000256" key="17">
    <source>
        <dbReference type="SAM" id="MobiDB-lite"/>
    </source>
</evidence>